<feature type="transmembrane region" description="Helical" evidence="1">
    <location>
        <begin position="15"/>
        <end position="39"/>
    </location>
</feature>
<comment type="caution">
    <text evidence="2">The sequence shown here is derived from an EMBL/GenBank/DDBJ whole genome shotgun (WGS) entry which is preliminary data.</text>
</comment>
<organism evidence="2 3">
    <name type="scientific">Mycolicibacterium iranicum</name>
    <name type="common">Mycobacterium iranicum</name>
    <dbReference type="NCBI Taxonomy" id="912594"/>
    <lineage>
        <taxon>Bacteria</taxon>
        <taxon>Bacillati</taxon>
        <taxon>Actinomycetota</taxon>
        <taxon>Actinomycetes</taxon>
        <taxon>Mycobacteriales</taxon>
        <taxon>Mycobacteriaceae</taxon>
        <taxon>Mycolicibacterium</taxon>
    </lineage>
</organism>
<evidence type="ECO:0008006" key="4">
    <source>
        <dbReference type="Google" id="ProtNLM"/>
    </source>
</evidence>
<keyword evidence="1" id="KW-1133">Transmembrane helix</keyword>
<dbReference type="EMBL" id="LQPC01000004">
    <property type="protein sequence ID" value="ORV92853.1"/>
    <property type="molecule type" value="Genomic_DNA"/>
</dbReference>
<evidence type="ECO:0000256" key="1">
    <source>
        <dbReference type="SAM" id="Phobius"/>
    </source>
</evidence>
<dbReference type="InterPro" id="IPR010699">
    <property type="entry name" value="DUF1275"/>
</dbReference>
<proteinExistence type="predicted"/>
<feature type="transmembrane region" description="Helical" evidence="1">
    <location>
        <begin position="51"/>
        <end position="79"/>
    </location>
</feature>
<feature type="transmembrane region" description="Helical" evidence="1">
    <location>
        <begin position="177"/>
        <end position="195"/>
    </location>
</feature>
<evidence type="ECO:0000313" key="3">
    <source>
        <dbReference type="Proteomes" id="UP000193622"/>
    </source>
</evidence>
<name>A0A1X1X279_MYCIR</name>
<keyword evidence="1" id="KW-0812">Transmembrane</keyword>
<feature type="transmembrane region" description="Helical" evidence="1">
    <location>
        <begin position="201"/>
        <end position="220"/>
    </location>
</feature>
<gene>
    <name evidence="2" type="ORF">AWC12_01985</name>
</gene>
<feature type="transmembrane region" description="Helical" evidence="1">
    <location>
        <begin position="91"/>
        <end position="118"/>
    </location>
</feature>
<dbReference type="RefSeq" id="WP_085171784.1">
    <property type="nucleotide sequence ID" value="NZ_LQPC01000004.1"/>
</dbReference>
<sequence length="228" mass="23530">MAIASPVSQRQTEAALLLLTFTTGLIDAVSVLVLGHVFVANMTGNVVFLGFWFASHTVVDLTAAVVAFTCFLLGAIVGGRLVRHLGGNVRVWIATALGVEIVLLVVLAILCGAGVLHYHDDTKLVVIAGLATAFGVQHSTARQFGIQELTTTVLTSTIVGIGVDSKLAGGSGARQRLRIAVVATMCFGALVGATLTRFTVAPILAFGAVVVTVSAALFWFGTPGAEKA</sequence>
<dbReference type="AlphaFoldDB" id="A0A1X1X279"/>
<dbReference type="Proteomes" id="UP000193622">
    <property type="component" value="Unassembled WGS sequence"/>
</dbReference>
<dbReference type="Pfam" id="PF06912">
    <property type="entry name" value="DUF1275"/>
    <property type="match status" value="1"/>
</dbReference>
<reference evidence="2 3" key="1">
    <citation type="submission" date="2016-01" db="EMBL/GenBank/DDBJ databases">
        <title>The new phylogeny of the genus Mycobacterium.</title>
        <authorList>
            <person name="Tarcisio F."/>
            <person name="Conor M."/>
            <person name="Antonella G."/>
            <person name="Elisabetta G."/>
            <person name="Giulia F.S."/>
            <person name="Sara T."/>
            <person name="Anna F."/>
            <person name="Clotilde B."/>
            <person name="Roberto B."/>
            <person name="Veronica D.S."/>
            <person name="Fabio R."/>
            <person name="Monica P."/>
            <person name="Olivier J."/>
            <person name="Enrico T."/>
            <person name="Nicola S."/>
        </authorList>
    </citation>
    <scope>NUCLEOTIDE SEQUENCE [LARGE SCALE GENOMIC DNA]</scope>
    <source>
        <strain evidence="2 3">DSM 45541</strain>
    </source>
</reference>
<protein>
    <recommendedName>
        <fullName evidence="4">DUF1275 family protein</fullName>
    </recommendedName>
</protein>
<dbReference type="PANTHER" id="PTHR37488:SF2">
    <property type="entry name" value="DUF1275 DOMAIN-CONTAINING PROTEIN"/>
    <property type="match status" value="1"/>
</dbReference>
<dbReference type="PANTHER" id="PTHR37488">
    <property type="entry name" value="DUF1275 DOMAIN-CONTAINING PROTEIN"/>
    <property type="match status" value="1"/>
</dbReference>
<evidence type="ECO:0000313" key="2">
    <source>
        <dbReference type="EMBL" id="ORV92853.1"/>
    </source>
</evidence>
<keyword evidence="1" id="KW-0472">Membrane</keyword>
<accession>A0A1X1X279</accession>